<sequence length="584" mass="64953">MFSRVSSGRVRETGPCLRDASVQKTSLRWLKSVSVISPCRYVRQDVGGEASPGSQSGESSSSAQKSPKASLRQRESFPKADRSRLLPVSLPGELSVEVAGEKVELRAFQVKGYEKLFLLEPCSEAHRKRLSSRLYQGDEATRLGQEIVLGVGGVRLLESLGKQIDVFHFNEGHPVLAGLELIRLYMEGKRGGRGEGGKAVPMEFEQAWETAKKEIAFTTHTPVAAGNEYHSLDALESAGALILSRKEAEAIGGSGEKEKTKMFGMTEAGLRLSFISNAVAALHGETARGMWKHVKGASEILSVTNGVHRGSWQDARMAAVIESGGGTEKLWSFHRENKEELLKEIAQRTGINLDPDVLLIGFARRSVTYKRSTLILQDEEWIESRLRGKKLQLVFAGKAHPQDEKGKELVSEILKWQEKLFDPTTGQGPLVFVPNYDMRLGKLLTRGCDVWLNNPKRPMEACGTSGMKAALNGVLNLSILDGWWPEGCIHGENGWRIGEETCSSEDDDVSGLTGEEVDSRRNARDLQSLQKVIDSDVLCCFGEEGREKWREMMKKSIQMAQHRFSSDRMMTEYFEQIYKRKPVH</sequence>
<reference evidence="10" key="1">
    <citation type="submission" date="2014-11" db="EMBL/GenBank/DDBJ databases">
        <authorList>
            <person name="Otto D Thomas"/>
            <person name="Naeem Raeece"/>
        </authorList>
    </citation>
    <scope>NUCLEOTIDE SEQUENCE</scope>
</reference>
<dbReference type="InterPro" id="IPR011834">
    <property type="entry name" value="Agluc_phsphrylas"/>
</dbReference>
<evidence type="ECO:0000256" key="4">
    <source>
        <dbReference type="ARBA" id="ARBA00022676"/>
    </source>
</evidence>
<dbReference type="NCBIfam" id="TIGR02094">
    <property type="entry name" value="more_P_ylases"/>
    <property type="match status" value="1"/>
</dbReference>
<proteinExistence type="inferred from homology"/>
<dbReference type="Pfam" id="PF00343">
    <property type="entry name" value="Phosphorylase"/>
    <property type="match status" value="1"/>
</dbReference>
<evidence type="ECO:0000256" key="9">
    <source>
        <dbReference type="SAM" id="MobiDB-lite"/>
    </source>
</evidence>
<dbReference type="GO" id="GO:0008184">
    <property type="term" value="F:glycogen phosphorylase activity"/>
    <property type="evidence" value="ECO:0007669"/>
    <property type="project" value="InterPro"/>
</dbReference>
<gene>
    <name evidence="10" type="ORF">Cvel_4205</name>
</gene>
<evidence type="ECO:0000256" key="1">
    <source>
        <dbReference type="ARBA" id="ARBA00001933"/>
    </source>
</evidence>
<dbReference type="PROSITE" id="PS00102">
    <property type="entry name" value="PHOSPHORYLASE"/>
    <property type="match status" value="1"/>
</dbReference>
<dbReference type="SUPFAM" id="SSF53756">
    <property type="entry name" value="UDP-Glycosyltransferase/glycogen phosphorylase"/>
    <property type="match status" value="1"/>
</dbReference>
<dbReference type="InterPro" id="IPR052182">
    <property type="entry name" value="Glycogen/Maltodextrin_Phosph"/>
</dbReference>
<dbReference type="EC" id="2.4.1.1" evidence="3"/>
<keyword evidence="7" id="KW-0119">Carbohydrate metabolism</keyword>
<protein>
    <recommendedName>
        <fullName evidence="3">glycogen phosphorylase</fullName>
        <ecNumber evidence="3">2.4.1.1</ecNumber>
    </recommendedName>
</protein>
<evidence type="ECO:0000256" key="8">
    <source>
        <dbReference type="PIRSR" id="PIRSR000460-1"/>
    </source>
</evidence>
<evidence type="ECO:0000256" key="2">
    <source>
        <dbReference type="ARBA" id="ARBA00006047"/>
    </source>
</evidence>
<feature type="region of interest" description="Disordered" evidence="9">
    <location>
        <begin position="46"/>
        <end position="79"/>
    </location>
</feature>
<comment type="cofactor">
    <cofactor evidence="1">
        <name>pyridoxal 5'-phosphate</name>
        <dbReference type="ChEBI" id="CHEBI:597326"/>
    </cofactor>
</comment>
<dbReference type="PANTHER" id="PTHR42655:SF1">
    <property type="entry name" value="GLYCOGEN PHOSPHORYLASE"/>
    <property type="match status" value="1"/>
</dbReference>
<accession>A0A0G4G578</accession>
<evidence type="ECO:0000256" key="7">
    <source>
        <dbReference type="ARBA" id="ARBA00023277"/>
    </source>
</evidence>
<dbReference type="PhylomeDB" id="A0A0G4G578"/>
<dbReference type="InterPro" id="IPR035090">
    <property type="entry name" value="Pyridoxal_P_attach_site"/>
</dbReference>
<dbReference type="PIRSF" id="PIRSF000460">
    <property type="entry name" value="Pprylas_GlgP"/>
    <property type="match status" value="1"/>
</dbReference>
<evidence type="ECO:0000313" key="10">
    <source>
        <dbReference type="EMBL" id="CEM23714.1"/>
    </source>
</evidence>
<evidence type="ECO:0000256" key="5">
    <source>
        <dbReference type="ARBA" id="ARBA00022679"/>
    </source>
</evidence>
<comment type="similarity">
    <text evidence="2">Belongs to the glycogen phosphorylase family.</text>
</comment>
<dbReference type="InterPro" id="IPR000811">
    <property type="entry name" value="Glyco_trans_35"/>
</dbReference>
<organism evidence="10">
    <name type="scientific">Chromera velia CCMP2878</name>
    <dbReference type="NCBI Taxonomy" id="1169474"/>
    <lineage>
        <taxon>Eukaryota</taxon>
        <taxon>Sar</taxon>
        <taxon>Alveolata</taxon>
        <taxon>Colpodellida</taxon>
        <taxon>Chromeraceae</taxon>
        <taxon>Chromera</taxon>
    </lineage>
</organism>
<name>A0A0G4G578_9ALVE</name>
<dbReference type="AlphaFoldDB" id="A0A0G4G578"/>
<dbReference type="GO" id="GO:0005975">
    <property type="term" value="P:carbohydrate metabolic process"/>
    <property type="evidence" value="ECO:0007669"/>
    <property type="project" value="InterPro"/>
</dbReference>
<evidence type="ECO:0000256" key="3">
    <source>
        <dbReference type="ARBA" id="ARBA00012591"/>
    </source>
</evidence>
<dbReference type="GO" id="GO:0030170">
    <property type="term" value="F:pyridoxal phosphate binding"/>
    <property type="evidence" value="ECO:0007669"/>
    <property type="project" value="InterPro"/>
</dbReference>
<evidence type="ECO:0000256" key="6">
    <source>
        <dbReference type="ARBA" id="ARBA00022898"/>
    </source>
</evidence>
<keyword evidence="5" id="KW-0808">Transferase</keyword>
<feature type="compositionally biased region" description="Low complexity" evidence="9">
    <location>
        <begin position="47"/>
        <end position="70"/>
    </location>
</feature>
<feature type="modified residue" description="N6-(pyridoxal phosphate)lysine" evidence="8">
    <location>
        <position position="468"/>
    </location>
</feature>
<dbReference type="Gene3D" id="3.40.50.2000">
    <property type="entry name" value="Glycogen Phosphorylase B"/>
    <property type="match status" value="2"/>
</dbReference>
<dbReference type="VEuPathDB" id="CryptoDB:Cvel_4205"/>
<dbReference type="EMBL" id="CDMZ01000904">
    <property type="protein sequence ID" value="CEM23714.1"/>
    <property type="molecule type" value="Genomic_DNA"/>
</dbReference>
<keyword evidence="4" id="KW-0328">Glycosyltransferase</keyword>
<keyword evidence="6 8" id="KW-0663">Pyridoxal phosphate</keyword>
<dbReference type="PANTHER" id="PTHR42655">
    <property type="entry name" value="GLYCOGEN PHOSPHORYLASE"/>
    <property type="match status" value="1"/>
</dbReference>